<evidence type="ECO:0000256" key="1">
    <source>
        <dbReference type="SAM" id="MobiDB-lite"/>
    </source>
</evidence>
<gene>
    <name evidence="2" type="ORF">P175DRAFT_0440994</name>
</gene>
<feature type="region of interest" description="Disordered" evidence="1">
    <location>
        <begin position="542"/>
        <end position="563"/>
    </location>
</feature>
<dbReference type="EMBL" id="MSFN02000006">
    <property type="protein sequence ID" value="PTU19527.1"/>
    <property type="molecule type" value="Genomic_DNA"/>
</dbReference>
<dbReference type="GeneID" id="63810934"/>
<feature type="compositionally biased region" description="Polar residues" evidence="1">
    <location>
        <begin position="701"/>
        <end position="716"/>
    </location>
</feature>
<dbReference type="RefSeq" id="XP_040750919.1">
    <property type="nucleotide sequence ID" value="XM_040894052.1"/>
</dbReference>
<feature type="region of interest" description="Disordered" evidence="1">
    <location>
        <begin position="1"/>
        <end position="23"/>
    </location>
</feature>
<dbReference type="Pfam" id="PF01803">
    <property type="entry name" value="LIM_bind"/>
    <property type="match status" value="1"/>
</dbReference>
<proteinExistence type="predicted"/>
<dbReference type="Proteomes" id="UP000244073">
    <property type="component" value="Unassembled WGS sequence"/>
</dbReference>
<comment type="caution">
    <text evidence="2">The sequence shown here is derived from an EMBL/GenBank/DDBJ whole genome shotgun (WGS) entry which is preliminary data.</text>
</comment>
<feature type="compositionally biased region" description="Low complexity" evidence="1">
    <location>
        <begin position="311"/>
        <end position="348"/>
    </location>
</feature>
<dbReference type="InterPro" id="IPR029005">
    <property type="entry name" value="LIM-bd/SEUSS"/>
</dbReference>
<feature type="compositionally biased region" description="Low complexity" evidence="1">
    <location>
        <begin position="121"/>
        <end position="140"/>
    </location>
</feature>
<feature type="region of interest" description="Disordered" evidence="1">
    <location>
        <begin position="230"/>
        <end position="370"/>
    </location>
</feature>
<dbReference type="VEuPathDB" id="FungiDB:P175DRAFT_0440994"/>
<sequence>MMMAQPFAAHQGIPQHPGLPPGHALAPGQHPNAHPGAGMVQQMHPGVSAPGGPQVTQGGPMMGGMPPGAGTTGPGGPVQAHALSHLGPQAHLFQQGPYAQNFAGNPHLMQQHHQQLLRQRMMFQQQQQQQAQQAQQQQPQQQPPQQPQQQQQQHAGLPVSLPNGTQALNAAQMVAMQGNPAMRPTNLQMQQLQQMSHGQAQNLQQQQHLFAMQQAQAQAQAQQAQQAQQVQQQNVAGQPGHGTPQQRPAPQPQGLHDAQSVTPQPQPGPLPHQGSSTPQPNPSQIAPSQPPQPQAVVPQPQQTPNPPPQQLPQSQQPGPQMQQQQAQPQAQQLQAQRQPPQPQQGQPGLPQPPMTAQEAQLKAQQQQQQNNAALMMQQRMALKGATILCLNNFAEHLSNFQSRGEAHDLLYWQSFVDRFYSPTGVLRQGVYNPQAGSKQFEIATPALARYYMTQFTSGIRQIQMLIEGARERDSPNGGHIVESPKASFIYWFTNDAQLFATGTLRAHFDFQNKIEMLDIVIMNHNEYLPRSQLQALEVLPDQKQSPKVSKNMGKRAQQKQAQPSFTLPESMVTANGVPTPVMSFLEVAETISQMQLLFQYSHQHPQLTPSESLRSLVGNIQNQGPNPAFMPGPMNPALPQGHNPRAPSVGGPNQFASPAMAHLALPGNQGSPHLTGSAHPSPAQSNLPGPPGMTPQGQMQANVSQVTSASASPNVSNKRRRASTVKMEGEDGAGDVNGTAPGSGKVKASPRVGGKRQKGTA</sequence>
<evidence type="ECO:0008006" key="4">
    <source>
        <dbReference type="Google" id="ProtNLM"/>
    </source>
</evidence>
<organism evidence="2 3">
    <name type="scientific">Aspergillus ochraceoroseus IBT 24754</name>
    <dbReference type="NCBI Taxonomy" id="1392256"/>
    <lineage>
        <taxon>Eukaryota</taxon>
        <taxon>Fungi</taxon>
        <taxon>Dikarya</taxon>
        <taxon>Ascomycota</taxon>
        <taxon>Pezizomycotina</taxon>
        <taxon>Eurotiomycetes</taxon>
        <taxon>Eurotiomycetidae</taxon>
        <taxon>Eurotiales</taxon>
        <taxon>Aspergillaceae</taxon>
        <taxon>Aspergillus</taxon>
        <taxon>Aspergillus subgen. Nidulantes</taxon>
    </lineage>
</organism>
<name>A0A2T5LTC1_9EURO</name>
<feature type="region of interest" description="Disordered" evidence="1">
    <location>
        <begin position="121"/>
        <end position="163"/>
    </location>
</feature>
<protein>
    <recommendedName>
        <fullName evidence="4">LIM interaction domain-containing protein</fullName>
    </recommendedName>
</protein>
<dbReference type="OrthoDB" id="774557at2759"/>
<feature type="region of interest" description="Disordered" evidence="1">
    <location>
        <begin position="625"/>
        <end position="761"/>
    </location>
</feature>
<feature type="compositionally biased region" description="Low complexity" evidence="1">
    <location>
        <begin position="356"/>
        <end position="370"/>
    </location>
</feature>
<reference evidence="2 3" key="1">
    <citation type="journal article" date="2018" name="Proc. Natl. Acad. Sci. U.S.A.">
        <title>Linking secondary metabolites to gene clusters through genome sequencing of six diverse Aspergillus species.</title>
        <authorList>
            <person name="Kaerboelling I."/>
            <person name="Vesth T.C."/>
            <person name="Frisvad J.C."/>
            <person name="Nybo J.L."/>
            <person name="Theobald S."/>
            <person name="Kuo A."/>
            <person name="Bowyer P."/>
            <person name="Matsuda Y."/>
            <person name="Mondo S."/>
            <person name="Lyhne E.K."/>
            <person name="Kogle M.E."/>
            <person name="Clum A."/>
            <person name="Lipzen A."/>
            <person name="Salamov A."/>
            <person name="Ngan C.Y."/>
            <person name="Daum C."/>
            <person name="Chiniquy J."/>
            <person name="Barry K."/>
            <person name="LaButti K."/>
            <person name="Haridas S."/>
            <person name="Simmons B.A."/>
            <person name="Magnuson J.K."/>
            <person name="Mortensen U.H."/>
            <person name="Larsen T.O."/>
            <person name="Grigoriev I.V."/>
            <person name="Baker S.E."/>
            <person name="Andersen M.R."/>
        </authorList>
    </citation>
    <scope>NUCLEOTIDE SEQUENCE [LARGE SCALE GENOMIC DNA]</scope>
    <source>
        <strain evidence="2 3">IBT 24754</strain>
    </source>
</reference>
<evidence type="ECO:0000313" key="2">
    <source>
        <dbReference type="EMBL" id="PTU19527.1"/>
    </source>
</evidence>
<evidence type="ECO:0000313" key="3">
    <source>
        <dbReference type="Proteomes" id="UP000244073"/>
    </source>
</evidence>
<dbReference type="AlphaFoldDB" id="A0A2T5LTC1"/>
<accession>A0A2T5LTC1</accession>
<feature type="compositionally biased region" description="Pro residues" evidence="1">
    <location>
        <begin position="301"/>
        <end position="310"/>
    </location>
</feature>
<dbReference type="PANTHER" id="PTHR10378">
    <property type="entry name" value="LIM DOMAIN-BINDING PROTEIN"/>
    <property type="match status" value="1"/>
</dbReference>